<evidence type="ECO:0000256" key="1">
    <source>
        <dbReference type="ARBA" id="ARBA00004370"/>
    </source>
</evidence>
<keyword evidence="2 8" id="KW-0812">Transmembrane</keyword>
<evidence type="ECO:0000256" key="3">
    <source>
        <dbReference type="ARBA" id="ARBA00022737"/>
    </source>
</evidence>
<organism evidence="10 11">
    <name type="scientific">Cirrhinus mrigala</name>
    <name type="common">Mrigala</name>
    <dbReference type="NCBI Taxonomy" id="683832"/>
    <lineage>
        <taxon>Eukaryota</taxon>
        <taxon>Metazoa</taxon>
        <taxon>Chordata</taxon>
        <taxon>Craniata</taxon>
        <taxon>Vertebrata</taxon>
        <taxon>Euteleostomi</taxon>
        <taxon>Actinopterygii</taxon>
        <taxon>Neopterygii</taxon>
        <taxon>Teleostei</taxon>
        <taxon>Ostariophysi</taxon>
        <taxon>Cypriniformes</taxon>
        <taxon>Cyprinidae</taxon>
        <taxon>Labeoninae</taxon>
        <taxon>Labeonini</taxon>
        <taxon>Cirrhinus</taxon>
    </lineage>
</organism>
<dbReference type="FunFam" id="2.60.40.60:FF:000020">
    <property type="entry name" value="Dachsous cadherin-related 1b"/>
    <property type="match status" value="1"/>
</dbReference>
<evidence type="ECO:0000256" key="4">
    <source>
        <dbReference type="ARBA" id="ARBA00022837"/>
    </source>
</evidence>
<feature type="domain" description="Cadherin" evidence="9">
    <location>
        <begin position="1"/>
        <end position="79"/>
    </location>
</feature>
<gene>
    <name evidence="10" type="ORF">M9458_027359</name>
</gene>
<comment type="subcellular location">
    <subcellularLocation>
        <location evidence="1">Membrane</location>
    </subcellularLocation>
</comment>
<dbReference type="PANTHER" id="PTHR24026:SF49">
    <property type="entry name" value="PROTOCADHERIN FAT 3"/>
    <property type="match status" value="1"/>
</dbReference>
<dbReference type="Proteomes" id="UP001529510">
    <property type="component" value="Unassembled WGS sequence"/>
</dbReference>
<evidence type="ECO:0000313" key="11">
    <source>
        <dbReference type="Proteomes" id="UP001529510"/>
    </source>
</evidence>
<dbReference type="SMART" id="SM00112">
    <property type="entry name" value="CA"/>
    <property type="match status" value="1"/>
</dbReference>
<reference evidence="10 11" key="1">
    <citation type="submission" date="2024-05" db="EMBL/GenBank/DDBJ databases">
        <title>Genome sequencing and assembly of Indian major carp, Cirrhinus mrigala (Hamilton, 1822).</title>
        <authorList>
            <person name="Mohindra V."/>
            <person name="Chowdhury L.M."/>
            <person name="Lal K."/>
            <person name="Jena J.K."/>
        </authorList>
    </citation>
    <scope>NUCLEOTIDE SEQUENCE [LARGE SCALE GENOMIC DNA]</scope>
    <source>
        <strain evidence="10">CM1030</strain>
        <tissue evidence="10">Blood</tissue>
    </source>
</reference>
<name>A0ABD0PXN6_CIRMR</name>
<feature type="non-terminal residue" evidence="10">
    <location>
        <position position="1"/>
    </location>
</feature>
<proteinExistence type="predicted"/>
<dbReference type="GO" id="GO:0016020">
    <property type="term" value="C:membrane"/>
    <property type="evidence" value="ECO:0007669"/>
    <property type="project" value="UniProtKB-SubCell"/>
</dbReference>
<dbReference type="Pfam" id="PF00028">
    <property type="entry name" value="Cadherin"/>
    <property type="match status" value="1"/>
</dbReference>
<feature type="transmembrane region" description="Helical" evidence="8">
    <location>
        <begin position="12"/>
        <end position="35"/>
    </location>
</feature>
<evidence type="ECO:0000256" key="2">
    <source>
        <dbReference type="ARBA" id="ARBA00022692"/>
    </source>
</evidence>
<sequence length="102" mass="11072">ATDPDAGLNGQVQYRLLSFMSLFTINATGSIFTAVPLDRETRSRYDLIVEASDGAVDPRRTTITLLVEVTDINDNSPVFSQPVYTANVPENTPAGTVILRLS</sequence>
<evidence type="ECO:0000256" key="8">
    <source>
        <dbReference type="SAM" id="Phobius"/>
    </source>
</evidence>
<dbReference type="CDD" id="cd11304">
    <property type="entry name" value="Cadherin_repeat"/>
    <property type="match status" value="1"/>
</dbReference>
<dbReference type="PROSITE" id="PS50268">
    <property type="entry name" value="CADHERIN_2"/>
    <property type="match status" value="1"/>
</dbReference>
<keyword evidence="4 7" id="KW-0106">Calcium</keyword>
<evidence type="ECO:0000256" key="7">
    <source>
        <dbReference type="PROSITE-ProRule" id="PRU00043"/>
    </source>
</evidence>
<dbReference type="PRINTS" id="PR00205">
    <property type="entry name" value="CADHERIN"/>
</dbReference>
<evidence type="ECO:0000256" key="6">
    <source>
        <dbReference type="ARBA" id="ARBA00023136"/>
    </source>
</evidence>
<keyword evidence="3" id="KW-0677">Repeat</keyword>
<dbReference type="EMBL" id="JAMKFB020000013">
    <property type="protein sequence ID" value="KAL0178465.1"/>
    <property type="molecule type" value="Genomic_DNA"/>
</dbReference>
<dbReference type="InterPro" id="IPR002126">
    <property type="entry name" value="Cadherin-like_dom"/>
</dbReference>
<dbReference type="InterPro" id="IPR015919">
    <property type="entry name" value="Cadherin-like_sf"/>
</dbReference>
<dbReference type="GO" id="GO:0009653">
    <property type="term" value="P:anatomical structure morphogenesis"/>
    <property type="evidence" value="ECO:0007669"/>
    <property type="project" value="UniProtKB-ARBA"/>
</dbReference>
<dbReference type="Gene3D" id="2.60.40.60">
    <property type="entry name" value="Cadherins"/>
    <property type="match status" value="2"/>
</dbReference>
<evidence type="ECO:0000256" key="5">
    <source>
        <dbReference type="ARBA" id="ARBA00022989"/>
    </source>
</evidence>
<evidence type="ECO:0000313" key="10">
    <source>
        <dbReference type="EMBL" id="KAL0178465.1"/>
    </source>
</evidence>
<protein>
    <recommendedName>
        <fullName evidence="9">Cadherin domain-containing protein</fullName>
    </recommendedName>
</protein>
<comment type="caution">
    <text evidence="10">The sequence shown here is derived from an EMBL/GenBank/DDBJ whole genome shotgun (WGS) entry which is preliminary data.</text>
</comment>
<dbReference type="PANTHER" id="PTHR24026">
    <property type="entry name" value="FAT ATYPICAL CADHERIN-RELATED"/>
    <property type="match status" value="1"/>
</dbReference>
<keyword evidence="5 8" id="KW-1133">Transmembrane helix</keyword>
<keyword evidence="6 8" id="KW-0472">Membrane</keyword>
<dbReference type="SUPFAM" id="SSF49313">
    <property type="entry name" value="Cadherin-like"/>
    <property type="match status" value="1"/>
</dbReference>
<dbReference type="PROSITE" id="PS00232">
    <property type="entry name" value="CADHERIN_1"/>
    <property type="match status" value="1"/>
</dbReference>
<dbReference type="AlphaFoldDB" id="A0ABD0PXN6"/>
<dbReference type="GO" id="GO:0005509">
    <property type="term" value="F:calcium ion binding"/>
    <property type="evidence" value="ECO:0007669"/>
    <property type="project" value="UniProtKB-UniRule"/>
</dbReference>
<feature type="non-terminal residue" evidence="10">
    <location>
        <position position="102"/>
    </location>
</feature>
<keyword evidence="11" id="KW-1185">Reference proteome</keyword>
<evidence type="ECO:0000259" key="9">
    <source>
        <dbReference type="PROSITE" id="PS50268"/>
    </source>
</evidence>
<dbReference type="InterPro" id="IPR020894">
    <property type="entry name" value="Cadherin_CS"/>
</dbReference>
<accession>A0ABD0PXN6</accession>